<keyword evidence="5" id="KW-0969">Cilium</keyword>
<dbReference type="EMBL" id="JAUPFM010000011">
    <property type="protein sequence ID" value="KAK2838105.1"/>
    <property type="molecule type" value="Genomic_DNA"/>
</dbReference>
<feature type="coiled-coil region" evidence="7">
    <location>
        <begin position="19"/>
        <end position="152"/>
    </location>
</feature>
<comment type="similarity">
    <text evidence="2">Belongs to the CFAP157 family.</text>
</comment>
<dbReference type="Proteomes" id="UP001187415">
    <property type="component" value="Unassembled WGS sequence"/>
</dbReference>
<feature type="compositionally biased region" description="Basic and acidic residues" evidence="8">
    <location>
        <begin position="420"/>
        <end position="441"/>
    </location>
</feature>
<comment type="caution">
    <text evidence="9">The sequence shown here is derived from an EMBL/GenBank/DDBJ whole genome shotgun (WGS) entry which is preliminary data.</text>
</comment>
<evidence type="ECO:0000256" key="4">
    <source>
        <dbReference type="ARBA" id="ARBA00023054"/>
    </source>
</evidence>
<keyword evidence="4 7" id="KW-0175">Coiled coil</keyword>
<dbReference type="GO" id="GO:0008017">
    <property type="term" value="F:microtubule binding"/>
    <property type="evidence" value="ECO:0007669"/>
    <property type="project" value="TreeGrafter"/>
</dbReference>
<feature type="coiled-coil region" evidence="7">
    <location>
        <begin position="205"/>
        <end position="239"/>
    </location>
</feature>
<proteinExistence type="inferred from homology"/>
<comment type="subcellular location">
    <subcellularLocation>
        <location evidence="1">Cell projection</location>
        <location evidence="1">Cilium</location>
    </subcellularLocation>
</comment>
<evidence type="ECO:0000313" key="9">
    <source>
        <dbReference type="EMBL" id="KAK2838105.1"/>
    </source>
</evidence>
<evidence type="ECO:0000256" key="8">
    <source>
        <dbReference type="SAM" id="MobiDB-lite"/>
    </source>
</evidence>
<keyword evidence="6" id="KW-0966">Cell projection</keyword>
<dbReference type="GO" id="GO:0036064">
    <property type="term" value="C:ciliary basal body"/>
    <property type="evidence" value="ECO:0007669"/>
    <property type="project" value="TreeGrafter"/>
</dbReference>
<evidence type="ECO:0000256" key="5">
    <source>
        <dbReference type="ARBA" id="ARBA00023069"/>
    </source>
</evidence>
<dbReference type="PANTHER" id="PTHR31954:SF1">
    <property type="entry name" value="CILIA- AND FLAGELLA-ASSOCIATED PROTEIN 157"/>
    <property type="match status" value="1"/>
</dbReference>
<accession>A0AA88MH47</accession>
<name>A0AA88MH47_CHASR</name>
<sequence length="441" mass="51204">MADDVTSDLDERSLFLIQVRYLEEKLERYQLKCDELVQRNTELTCHYKALEKDKKKITDNLKLAVAAKEKKVDELVKLLESQQQTAEKDREALELQQSQEKQELEEQIEEMSSENTRSAEKIDELKEESVKLMQHLQKLEGVKKRLVSHQEENDAAIHRLKAETELKMARMLEDMHSRMDNLLKAKILDVVELEMAHYRKCMEQLEFLQGDSALLLKENDALQNRNKELCVQRDKIKENFNKIKQTVLLGRREVVQLSENCQQLKVEQNDWKSTHQHKLAELKGFRESLLPVFKERRQKTAEAERLGAEIEKERSKRLRLQGFMQDAAIILRHIVTDPGEPSHLQLKAHRVLQILESAVLSRNSLDLQRLFQKERSRTETADPQLQIIEELCGSIHPFDSAPQLDGAQAAPPPLQSIEPDPAHSEKDDCVENERSAGKETF</sequence>
<protein>
    <recommendedName>
        <fullName evidence="3">Cilia- and flagella-associated protein 157</fullName>
    </recommendedName>
</protein>
<dbReference type="AlphaFoldDB" id="A0AA88MH47"/>
<evidence type="ECO:0000256" key="3">
    <source>
        <dbReference type="ARBA" id="ARBA00014087"/>
    </source>
</evidence>
<evidence type="ECO:0000256" key="2">
    <source>
        <dbReference type="ARBA" id="ARBA00010841"/>
    </source>
</evidence>
<feature type="region of interest" description="Disordered" evidence="8">
    <location>
        <begin position="399"/>
        <end position="441"/>
    </location>
</feature>
<evidence type="ECO:0000256" key="6">
    <source>
        <dbReference type="ARBA" id="ARBA00023273"/>
    </source>
</evidence>
<keyword evidence="10" id="KW-1185">Reference proteome</keyword>
<evidence type="ECO:0000256" key="1">
    <source>
        <dbReference type="ARBA" id="ARBA00004138"/>
    </source>
</evidence>
<dbReference type="InterPro" id="IPR038844">
    <property type="entry name" value="CFAP157"/>
</dbReference>
<organism evidence="9 10">
    <name type="scientific">Channa striata</name>
    <name type="common">Snakehead murrel</name>
    <name type="synonym">Ophicephalus striatus</name>
    <dbReference type="NCBI Taxonomy" id="64152"/>
    <lineage>
        <taxon>Eukaryota</taxon>
        <taxon>Metazoa</taxon>
        <taxon>Chordata</taxon>
        <taxon>Craniata</taxon>
        <taxon>Vertebrata</taxon>
        <taxon>Euteleostomi</taxon>
        <taxon>Actinopterygii</taxon>
        <taxon>Neopterygii</taxon>
        <taxon>Teleostei</taxon>
        <taxon>Neoteleostei</taxon>
        <taxon>Acanthomorphata</taxon>
        <taxon>Anabantaria</taxon>
        <taxon>Anabantiformes</taxon>
        <taxon>Channoidei</taxon>
        <taxon>Channidae</taxon>
        <taxon>Channa</taxon>
    </lineage>
</organism>
<reference evidence="9" key="1">
    <citation type="submission" date="2023-07" db="EMBL/GenBank/DDBJ databases">
        <title>Chromosome-level Genome Assembly of Striped Snakehead (Channa striata).</title>
        <authorList>
            <person name="Liu H."/>
        </authorList>
    </citation>
    <scope>NUCLEOTIDE SEQUENCE</scope>
    <source>
        <strain evidence="9">Gz</strain>
        <tissue evidence="9">Muscle</tissue>
    </source>
</reference>
<gene>
    <name evidence="9" type="ORF">Q5P01_015317</name>
</gene>
<evidence type="ECO:0000313" key="10">
    <source>
        <dbReference type="Proteomes" id="UP001187415"/>
    </source>
</evidence>
<evidence type="ECO:0000256" key="7">
    <source>
        <dbReference type="SAM" id="Coils"/>
    </source>
</evidence>
<dbReference type="PANTHER" id="PTHR31954">
    <property type="entry name" value="CILIA- AND FLAGELLA-ASSOCIATED PROTEIN 157"/>
    <property type="match status" value="1"/>
</dbReference>